<feature type="domain" description="SMODS and SLOG-associating 2TM effector" evidence="2">
    <location>
        <begin position="23"/>
        <end position="138"/>
    </location>
</feature>
<gene>
    <name evidence="3" type="ordered locus">Ping_1938</name>
</gene>
<dbReference type="RefSeq" id="WP_011770268.1">
    <property type="nucleotide sequence ID" value="NC_008709.1"/>
</dbReference>
<evidence type="ECO:0000259" key="2">
    <source>
        <dbReference type="Pfam" id="PF18183"/>
    </source>
</evidence>
<dbReference type="AlphaFoldDB" id="A1SW43"/>
<proteinExistence type="predicted"/>
<reference evidence="3 4" key="1">
    <citation type="submission" date="2007-01" db="EMBL/GenBank/DDBJ databases">
        <title>Complete sequence of Psychromonas ingrahamii 37.</title>
        <authorList>
            <consortium name="US DOE Joint Genome Institute"/>
            <person name="Copeland A."/>
            <person name="Lucas S."/>
            <person name="Lapidus A."/>
            <person name="Barry K."/>
            <person name="Detter J.C."/>
            <person name="Glavina del Rio T."/>
            <person name="Hammon N."/>
            <person name="Israni S."/>
            <person name="Dalin E."/>
            <person name="Tice H."/>
            <person name="Pitluck S."/>
            <person name="Thompson L.S."/>
            <person name="Brettin T."/>
            <person name="Bruce D."/>
            <person name="Han C."/>
            <person name="Tapia R."/>
            <person name="Schmutz J."/>
            <person name="Larimer F."/>
            <person name="Land M."/>
            <person name="Hauser L."/>
            <person name="Kyrpides N."/>
            <person name="Ivanova N."/>
            <person name="Staley J."/>
            <person name="Richardson P."/>
        </authorList>
    </citation>
    <scope>NUCLEOTIDE SEQUENCE [LARGE SCALE GENOMIC DNA]</scope>
    <source>
        <strain evidence="3 4">37</strain>
    </source>
</reference>
<keyword evidence="1" id="KW-0472">Membrane</keyword>
<dbReference type="OrthoDB" id="9182793at2"/>
<organism evidence="3 4">
    <name type="scientific">Psychromonas ingrahamii (strain DSM 17664 / CCUG 51855 / 37)</name>
    <dbReference type="NCBI Taxonomy" id="357804"/>
    <lineage>
        <taxon>Bacteria</taxon>
        <taxon>Pseudomonadati</taxon>
        <taxon>Pseudomonadota</taxon>
        <taxon>Gammaproteobacteria</taxon>
        <taxon>Alteromonadales</taxon>
        <taxon>Psychromonadaceae</taxon>
        <taxon>Psychromonas</taxon>
    </lineage>
</organism>
<keyword evidence="1" id="KW-1133">Transmembrane helix</keyword>
<protein>
    <recommendedName>
        <fullName evidence="2">SMODS and SLOG-associating 2TM effector domain-containing protein</fullName>
    </recommendedName>
</protein>
<dbReference type="KEGG" id="pin:Ping_1938"/>
<dbReference type="HOGENOM" id="CLU_1383149_0_0_6"/>
<feature type="transmembrane region" description="Helical" evidence="1">
    <location>
        <begin position="92"/>
        <end position="111"/>
    </location>
</feature>
<dbReference type="NCBIfam" id="NF033633">
    <property type="entry name" value="SLATT_2"/>
    <property type="match status" value="1"/>
</dbReference>
<keyword evidence="4" id="KW-1185">Reference proteome</keyword>
<feature type="transmembrane region" description="Helical" evidence="1">
    <location>
        <begin position="60"/>
        <end position="80"/>
    </location>
</feature>
<keyword evidence="1" id="KW-0812">Transmembrane</keyword>
<dbReference type="EMBL" id="CP000510">
    <property type="protein sequence ID" value="ABM03708.1"/>
    <property type="molecule type" value="Genomic_DNA"/>
</dbReference>
<dbReference type="InterPro" id="IPR040688">
    <property type="entry name" value="SLATT_2"/>
</dbReference>
<name>A1SW43_PSYIN</name>
<dbReference type="eggNOG" id="ENOG50319ER">
    <property type="taxonomic scope" value="Bacteria"/>
</dbReference>
<dbReference type="Proteomes" id="UP000000639">
    <property type="component" value="Chromosome"/>
</dbReference>
<evidence type="ECO:0000256" key="1">
    <source>
        <dbReference type="SAM" id="Phobius"/>
    </source>
</evidence>
<dbReference type="Pfam" id="PF18183">
    <property type="entry name" value="SLATT_2"/>
    <property type="match status" value="1"/>
</dbReference>
<sequence>MRPEDPVRLQTFREATQGLLWDDQHAAESLSQLFCAVDDLAAAEVTYYYRRRTTRAWISGISRFAAWVSGTIGLLLPLLATTANPEFKSLAQYGYVFIAIAASCLTANSLFGGTEGHIRFVTTQLELEKLITDARISWCHYLESRGGDSEDLDAGFLLIQDYTSELYTTTLSETGRWGETMIKELTRFQKSIESRKK</sequence>
<evidence type="ECO:0000313" key="3">
    <source>
        <dbReference type="EMBL" id="ABM03708.1"/>
    </source>
</evidence>
<evidence type="ECO:0000313" key="4">
    <source>
        <dbReference type="Proteomes" id="UP000000639"/>
    </source>
</evidence>
<accession>A1SW43</accession>